<keyword evidence="5" id="KW-0539">Nucleus</keyword>
<dbReference type="Proteomes" id="UP001159405">
    <property type="component" value="Unassembled WGS sequence"/>
</dbReference>
<evidence type="ECO:0000313" key="7">
    <source>
        <dbReference type="Proteomes" id="UP001159405"/>
    </source>
</evidence>
<name>A0ABN8NA52_9CNID</name>
<accession>A0ABN8NA52</accession>
<evidence type="ECO:0000256" key="4">
    <source>
        <dbReference type="ARBA" id="ARBA00048222"/>
    </source>
</evidence>
<evidence type="ECO:0000313" key="6">
    <source>
        <dbReference type="EMBL" id="CAH3045040.1"/>
    </source>
</evidence>
<comment type="function">
    <text evidence="5">Decapping scavenger enzyme that catalyzes the cleavage of a residual cap structure following the degradation of mRNAs by the 3'-&gt;5' exosome-mediated mRNA decay pathway.</text>
</comment>
<evidence type="ECO:0000256" key="2">
    <source>
        <dbReference type="ARBA" id="ARBA00012520"/>
    </source>
</evidence>
<dbReference type="EMBL" id="CALNXK010000013">
    <property type="protein sequence ID" value="CAH3045040.1"/>
    <property type="molecule type" value="Genomic_DNA"/>
</dbReference>
<dbReference type="Pfam" id="PF11969">
    <property type="entry name" value="DcpS_C"/>
    <property type="match status" value="1"/>
</dbReference>
<proteinExistence type="inferred from homology"/>
<keyword evidence="5" id="KW-0378">Hydrolase</keyword>
<evidence type="ECO:0000256" key="1">
    <source>
        <dbReference type="ARBA" id="ARBA00010208"/>
    </source>
</evidence>
<comment type="caution">
    <text evidence="6">The sequence shown here is derived from an EMBL/GenBank/DDBJ whole genome shotgun (WGS) entry which is preliminary data.</text>
</comment>
<dbReference type="EC" id="3.6.1.59" evidence="2 5"/>
<dbReference type="InterPro" id="IPR011145">
    <property type="entry name" value="Scavenger_mRNA_decap_enz_N"/>
</dbReference>
<dbReference type="InterPro" id="IPR036265">
    <property type="entry name" value="HIT-like_sf"/>
</dbReference>
<keyword evidence="5" id="KW-0507">mRNA processing</keyword>
<evidence type="ECO:0000256" key="5">
    <source>
        <dbReference type="PIRNR" id="PIRNR028973"/>
    </source>
</evidence>
<dbReference type="PIRSF" id="PIRSF028973">
    <property type="entry name" value="Scavenger_mRNA_decap_enz"/>
    <property type="match status" value="1"/>
</dbReference>
<comment type="similarity">
    <text evidence="1 5">Belongs to the HIT family.</text>
</comment>
<sequence>MAASSAPKRQNENSETPAAKKIKLAEEVLDDNSSLQSFGGFKVVKVLNENAQTKSIVIHGKFDNSDNDAVVLLEKTPFSETTLPQMLSRETSLAREFNNDIYSQYLCHPPPSLNTLKSTVIYPATAKHLEKYSAQDVHFIYETPSDYETITLPFIEEQSFSIQWVYNILEKKAEAERVVFEDPDPVTGFVLLPDLKWDQKQLENLYLVAICHAHGIKSLRDLNKSHLPLLKNILLKGQEAIKDKYGVASDHLRIYVHYQPSYYHFHVHFTHLRYDAPGCGTGRAHLLQDVIDNIENIDSDYYSKKTLASVYKANDKLYKRFQSVKGVQGEDGGRDVKSENVV</sequence>
<protein>
    <recommendedName>
        <fullName evidence="3 5">m7GpppX diphosphatase</fullName>
        <ecNumber evidence="2 5">3.6.1.59</ecNumber>
    </recommendedName>
</protein>
<dbReference type="PANTHER" id="PTHR12978:SF0">
    <property type="entry name" value="M7GPPPX DIPHOSPHATASE"/>
    <property type="match status" value="1"/>
</dbReference>
<organism evidence="6 7">
    <name type="scientific">Porites lobata</name>
    <dbReference type="NCBI Taxonomy" id="104759"/>
    <lineage>
        <taxon>Eukaryota</taxon>
        <taxon>Metazoa</taxon>
        <taxon>Cnidaria</taxon>
        <taxon>Anthozoa</taxon>
        <taxon>Hexacorallia</taxon>
        <taxon>Scleractinia</taxon>
        <taxon>Fungiina</taxon>
        <taxon>Poritidae</taxon>
        <taxon>Porites</taxon>
    </lineage>
</organism>
<comment type="subcellular location">
    <subcellularLocation>
        <location evidence="5">Nucleus</location>
    </subcellularLocation>
</comment>
<dbReference type="Gene3D" id="3.30.428.10">
    <property type="entry name" value="HIT-like"/>
    <property type="match status" value="1"/>
</dbReference>
<keyword evidence="7" id="KW-1185">Reference proteome</keyword>
<dbReference type="SUPFAM" id="SSF102860">
    <property type="entry name" value="mRNA decapping enzyme DcpS N-terminal domain"/>
    <property type="match status" value="1"/>
</dbReference>
<reference evidence="6 7" key="1">
    <citation type="submission" date="2022-05" db="EMBL/GenBank/DDBJ databases">
        <authorList>
            <consortium name="Genoscope - CEA"/>
            <person name="William W."/>
        </authorList>
    </citation>
    <scope>NUCLEOTIDE SEQUENCE [LARGE SCALE GENOMIC DNA]</scope>
</reference>
<dbReference type="Gene3D" id="3.30.200.40">
    <property type="entry name" value="Scavenger mRNA decapping enzyme, N-terminal domain"/>
    <property type="match status" value="1"/>
</dbReference>
<evidence type="ECO:0000256" key="3">
    <source>
        <dbReference type="ARBA" id="ARBA00015636"/>
    </source>
</evidence>
<gene>
    <name evidence="6" type="ORF">PLOB_00006560</name>
</gene>
<comment type="catalytic activity">
    <reaction evidence="4 5">
        <text>a 5'-end (N(7)-methyl 5'-triphosphoguanosine)-ribonucleoside in mRNA + H2O = N(7)-methyl-GMP + a 5'-end diphospho-ribonucleoside in mRNA + 2 H(+)</text>
        <dbReference type="Rhea" id="RHEA:65388"/>
        <dbReference type="Rhea" id="RHEA-COMP:17165"/>
        <dbReference type="Rhea" id="RHEA-COMP:17167"/>
        <dbReference type="ChEBI" id="CHEBI:15377"/>
        <dbReference type="ChEBI" id="CHEBI:15378"/>
        <dbReference type="ChEBI" id="CHEBI:58285"/>
        <dbReference type="ChEBI" id="CHEBI:156461"/>
        <dbReference type="ChEBI" id="CHEBI:167616"/>
        <dbReference type="EC" id="3.6.1.59"/>
    </reaction>
</comment>
<dbReference type="PANTHER" id="PTHR12978">
    <property type="entry name" value="HISTIDINE TRIAD HIT PROTEIN MEMBER"/>
    <property type="match status" value="1"/>
</dbReference>
<dbReference type="SUPFAM" id="SSF54197">
    <property type="entry name" value="HIT-like"/>
    <property type="match status" value="1"/>
</dbReference>
<dbReference type="Pfam" id="PF05652">
    <property type="entry name" value="DcpS"/>
    <property type="match status" value="1"/>
</dbReference>
<dbReference type="InterPro" id="IPR008594">
    <property type="entry name" value="DcpS/DCS2"/>
</dbReference>